<sequence>MTVEKLMPIAVALSHMARIYVPTSSNLNLDAGNSDYQFTKAFTDIKTSVYEDDYLGIMSVGYGTCGYLSTMMRLIATHIKKPDELVEKTYLTHILLNSHVYCLLHSSQSLHEFVSNLRGTTNCKACAASFCEMASKSNFSDAIIVDPWVYKVTPLKDWLKHIEYAVKFGGNIPHMYSKKNSLGKEVGCVQRVIGDVGGFLPKSVIIGEHYDKVNYKKIEPKMQKLFDKLVGAYKQSKLNMKFNNQYGQYDNHLKGLGKDNANILRTNFYNEFKKISKICDLLQEIVAQLKVRSRHNRYVTSTRFNNSKHEAYYIIENHLQLIQKAPENFWPGLIKVLSAEVKDIVKTMLSIAFHIRYKNHLKDYKKITLGDLHTTTSGNELIRVLNSNTKYFDIFNFCGFSLDQNSHKITYTEFVQQIIANYQGSVHDFYSNSLYNQYLVKANNLKSSVLGTAYRERTITQKEEAILNLEYGFDI</sequence>
<protein>
    <submittedName>
        <fullName evidence="1">Uncharacterized protein</fullName>
    </submittedName>
</protein>
<accession>A0A8J3E9E6</accession>
<reference evidence="1" key="2">
    <citation type="submission" date="2020-09" db="EMBL/GenBank/DDBJ databases">
        <authorList>
            <person name="Sun Q."/>
            <person name="Zhou Y."/>
        </authorList>
    </citation>
    <scope>NUCLEOTIDE SEQUENCE</scope>
    <source>
        <strain evidence="1">CGMCC 1.15758</strain>
    </source>
</reference>
<organism evidence="1 2">
    <name type="scientific">Cysteiniphilum litorale</name>
    <dbReference type="NCBI Taxonomy" id="2056700"/>
    <lineage>
        <taxon>Bacteria</taxon>
        <taxon>Pseudomonadati</taxon>
        <taxon>Pseudomonadota</taxon>
        <taxon>Gammaproteobacteria</taxon>
        <taxon>Thiotrichales</taxon>
        <taxon>Fastidiosibacteraceae</taxon>
        <taxon>Cysteiniphilum</taxon>
    </lineage>
</organism>
<evidence type="ECO:0000313" key="2">
    <source>
        <dbReference type="Proteomes" id="UP000636949"/>
    </source>
</evidence>
<dbReference type="EMBL" id="BMJS01000048">
    <property type="protein sequence ID" value="GGG07102.1"/>
    <property type="molecule type" value="Genomic_DNA"/>
</dbReference>
<evidence type="ECO:0000313" key="1">
    <source>
        <dbReference type="EMBL" id="GGG07102.1"/>
    </source>
</evidence>
<name>A0A8J3E9E6_9GAMM</name>
<dbReference type="OrthoDB" id="5604126at2"/>
<dbReference type="Proteomes" id="UP000636949">
    <property type="component" value="Unassembled WGS sequence"/>
</dbReference>
<dbReference type="AlphaFoldDB" id="A0A8J3E9E6"/>
<proteinExistence type="predicted"/>
<comment type="caution">
    <text evidence="1">The sequence shown here is derived from an EMBL/GenBank/DDBJ whole genome shotgun (WGS) entry which is preliminary data.</text>
</comment>
<keyword evidence="2" id="KW-1185">Reference proteome</keyword>
<dbReference type="RefSeq" id="WP_117003891.1">
    <property type="nucleotide sequence ID" value="NZ_BMJS01000048.1"/>
</dbReference>
<gene>
    <name evidence="1" type="ORF">GCM10010995_25750</name>
</gene>
<reference evidence="1" key="1">
    <citation type="journal article" date="2014" name="Int. J. Syst. Evol. Microbiol.">
        <title>Complete genome sequence of Corynebacterium casei LMG S-19264T (=DSM 44701T), isolated from a smear-ripened cheese.</title>
        <authorList>
            <consortium name="US DOE Joint Genome Institute (JGI-PGF)"/>
            <person name="Walter F."/>
            <person name="Albersmeier A."/>
            <person name="Kalinowski J."/>
            <person name="Ruckert C."/>
        </authorList>
    </citation>
    <scope>NUCLEOTIDE SEQUENCE</scope>
    <source>
        <strain evidence="1">CGMCC 1.15758</strain>
    </source>
</reference>